<evidence type="ECO:0000256" key="1">
    <source>
        <dbReference type="SAM" id="SignalP"/>
    </source>
</evidence>
<accession>A0A8J7K9K9</accession>
<dbReference type="AlphaFoldDB" id="A0A8J7K9K9"/>
<feature type="signal peptide" evidence="1">
    <location>
        <begin position="1"/>
        <end position="20"/>
    </location>
</feature>
<proteinExistence type="predicted"/>
<keyword evidence="3" id="KW-1185">Reference proteome</keyword>
<name>A0A8J7K9K9_9NEIS</name>
<feature type="chain" id="PRO_5035262977" evidence="1">
    <location>
        <begin position="21"/>
        <end position="157"/>
    </location>
</feature>
<evidence type="ECO:0000313" key="2">
    <source>
        <dbReference type="EMBL" id="MBE9608299.1"/>
    </source>
</evidence>
<gene>
    <name evidence="2" type="ORF">INR99_02950</name>
</gene>
<sequence length="157" mass="17153">MFRTHTLFAALALSSPLVLAQDIPTRFGSLQIDDEHQLLYKKRPFNPEIQGNNSLDVLGIYPSGNRDVVLIQDNGGTACPAQYYFISLSSKGASATSSFGTCSDLVQVKQAGDAVTVTMPGFMGEFAPRAEQRKAAREKHVFLFRNGVLTENGKIVR</sequence>
<protein>
    <submittedName>
        <fullName evidence="2">Uncharacterized protein</fullName>
    </submittedName>
</protein>
<keyword evidence="1" id="KW-0732">Signal</keyword>
<dbReference type="EMBL" id="JADFUA010000001">
    <property type="protein sequence ID" value="MBE9608299.1"/>
    <property type="molecule type" value="Genomic_DNA"/>
</dbReference>
<organism evidence="2 3">
    <name type="scientific">Chitinilyticum piscinae</name>
    <dbReference type="NCBI Taxonomy" id="2866724"/>
    <lineage>
        <taxon>Bacteria</taxon>
        <taxon>Pseudomonadati</taxon>
        <taxon>Pseudomonadota</taxon>
        <taxon>Betaproteobacteria</taxon>
        <taxon>Neisseriales</taxon>
        <taxon>Chitinibacteraceae</taxon>
        <taxon>Chitinilyticum</taxon>
    </lineage>
</organism>
<dbReference type="RefSeq" id="WP_194114792.1">
    <property type="nucleotide sequence ID" value="NZ_JADFUA010000001.1"/>
</dbReference>
<comment type="caution">
    <text evidence="2">The sequence shown here is derived from an EMBL/GenBank/DDBJ whole genome shotgun (WGS) entry which is preliminary data.</text>
</comment>
<evidence type="ECO:0000313" key="3">
    <source>
        <dbReference type="Proteomes" id="UP000604481"/>
    </source>
</evidence>
<reference evidence="2 3" key="1">
    <citation type="submission" date="2020-10" db="EMBL/GenBank/DDBJ databases">
        <title>The genome sequence of Chitinilyticum litopenaei 4Y14.</title>
        <authorList>
            <person name="Liu Y."/>
        </authorList>
    </citation>
    <scope>NUCLEOTIDE SEQUENCE [LARGE SCALE GENOMIC DNA]</scope>
    <source>
        <strain evidence="2 3">4Y14</strain>
    </source>
</reference>
<dbReference type="Proteomes" id="UP000604481">
    <property type="component" value="Unassembled WGS sequence"/>
</dbReference>